<evidence type="ECO:0000313" key="4">
    <source>
        <dbReference type="Proteomes" id="UP001293593"/>
    </source>
</evidence>
<dbReference type="PANTHER" id="PTHR12121">
    <property type="entry name" value="CARBON CATABOLITE REPRESSOR PROTEIN 4"/>
    <property type="match status" value="1"/>
</dbReference>
<feature type="region of interest" description="Disordered" evidence="1">
    <location>
        <begin position="65"/>
        <end position="140"/>
    </location>
</feature>
<gene>
    <name evidence="3" type="ORF">QN277_017631</name>
</gene>
<accession>A0AAE1JPG8</accession>
<keyword evidence="4" id="KW-1185">Reference proteome</keyword>
<protein>
    <recommendedName>
        <fullName evidence="2">Endonuclease/exonuclease/phosphatase domain-containing protein</fullName>
    </recommendedName>
</protein>
<dbReference type="InterPro" id="IPR050410">
    <property type="entry name" value="CCR4/nocturin_mRNA_transcr"/>
</dbReference>
<dbReference type="Pfam" id="PF03372">
    <property type="entry name" value="Exo_endo_phos"/>
    <property type="match status" value="1"/>
</dbReference>
<proteinExistence type="predicted"/>
<organism evidence="3 4">
    <name type="scientific">Acacia crassicarpa</name>
    <name type="common">northern wattle</name>
    <dbReference type="NCBI Taxonomy" id="499986"/>
    <lineage>
        <taxon>Eukaryota</taxon>
        <taxon>Viridiplantae</taxon>
        <taxon>Streptophyta</taxon>
        <taxon>Embryophyta</taxon>
        <taxon>Tracheophyta</taxon>
        <taxon>Spermatophyta</taxon>
        <taxon>Magnoliopsida</taxon>
        <taxon>eudicotyledons</taxon>
        <taxon>Gunneridae</taxon>
        <taxon>Pentapetalae</taxon>
        <taxon>rosids</taxon>
        <taxon>fabids</taxon>
        <taxon>Fabales</taxon>
        <taxon>Fabaceae</taxon>
        <taxon>Caesalpinioideae</taxon>
        <taxon>mimosoid clade</taxon>
        <taxon>Acacieae</taxon>
        <taxon>Acacia</taxon>
    </lineage>
</organism>
<evidence type="ECO:0000313" key="3">
    <source>
        <dbReference type="EMBL" id="KAK4274410.1"/>
    </source>
</evidence>
<dbReference type="Gene3D" id="3.60.10.10">
    <property type="entry name" value="Endonuclease/exonuclease/phosphatase"/>
    <property type="match status" value="2"/>
</dbReference>
<dbReference type="AlphaFoldDB" id="A0AAE1JPG8"/>
<dbReference type="EMBL" id="JAWXYG010000004">
    <property type="protein sequence ID" value="KAK4274410.1"/>
    <property type="molecule type" value="Genomic_DNA"/>
</dbReference>
<comment type="caution">
    <text evidence="3">The sequence shown here is derived from an EMBL/GenBank/DDBJ whole genome shotgun (WGS) entry which is preliminary data.</text>
</comment>
<dbReference type="SUPFAM" id="SSF56219">
    <property type="entry name" value="DNase I-like"/>
    <property type="match status" value="1"/>
</dbReference>
<evidence type="ECO:0000256" key="1">
    <source>
        <dbReference type="SAM" id="MobiDB-lite"/>
    </source>
</evidence>
<evidence type="ECO:0000259" key="2">
    <source>
        <dbReference type="Pfam" id="PF03372"/>
    </source>
</evidence>
<name>A0AAE1JPG8_9FABA</name>
<dbReference type="InterPro" id="IPR036691">
    <property type="entry name" value="Endo/exonu/phosph_ase_sf"/>
</dbReference>
<feature type="domain" description="Endonuclease/exonuclease/phosphatase" evidence="2">
    <location>
        <begin position="163"/>
        <end position="370"/>
    </location>
</feature>
<sequence>MSRASPPFRLLAAAAASDANAVIMFPNKHPRVRGRGFSNRGYSGGRQQFVTGDEHFQSVQDVNSAFRPDESGSFTNQRRHWNPPFNPRPSPPYHRNLQFRHPSPNNHAQQFRHPSPHNHAPQLRHPPPHNRAQNVRPRPPDYRDWEYAAMPPPPHCERFIILSYNVLADYLAIDHRSKLYSHIPPWMLDWQWRKRNIVFELGLWSADIMCLQEVDRFGDLVEEFKHQGYSGIWKMRTGNPVDGCAIFWRTSRFNLRYEECIEFNKLGLRDNVAQICVLELTNQDGFPPSSLTGSNKVVICNIHVLYNPKRGEIKLGQVRVLLDRAKAVSKIWDDAPVVICGDFNCTPKSPLYNFISEQKLNLSGLDRDKVSGQASAEIHKPRFNGPNSSERSANVSVQDTSIVDSKEVNVEQNICSSDTHKSDNQGNMVESQYNQIALDMSTKSSTDVQSENGSSASYNAEKFIQHTTVDNYMTISEGDSIKEESIASFNEEQISDAISSSNPESLSEKSCLDIPKGNKQVEFGNCSTSLDDDNQSFRVKLNPESSELPSVEISSSNLSSQMSVADSIETAHLRCEKSPSFELTTDGQMKSSLTSCQADKSWQSTDIDLPLDEKLEKLSLDETDKDILGGENSGEDIDAFTSALHNAQEGFSPSFGTDLGNSESATYNPSLWTPTDIEIATGNSDCTFLEHSLPLRSTYVEVEYCPETRDPNGEPLVTSYHQRFLGTVDYIWRSDGLQTIRVLAPIPKHVMEFTRGFPTKKWGSDHIALVSELAVVKGVTNHSRGVR</sequence>
<reference evidence="3" key="1">
    <citation type="submission" date="2023-10" db="EMBL/GenBank/DDBJ databases">
        <title>Chromosome-level genome of the transformable northern wattle, Acacia crassicarpa.</title>
        <authorList>
            <person name="Massaro I."/>
            <person name="Sinha N.R."/>
            <person name="Poethig S."/>
            <person name="Leichty A.R."/>
        </authorList>
    </citation>
    <scope>NUCLEOTIDE SEQUENCE</scope>
    <source>
        <strain evidence="3">Acra3RX</strain>
        <tissue evidence="3">Leaf</tissue>
    </source>
</reference>
<dbReference type="FunFam" id="3.60.10.10:FF:000086">
    <property type="entry name" value="Carbon catabolite repressor protein 4 homolog 6"/>
    <property type="match status" value="1"/>
</dbReference>
<dbReference type="PANTHER" id="PTHR12121:SF85">
    <property type="entry name" value="CARBON CATABOLITE REPRESSOR PROTEIN 4 HOMOLOG 6"/>
    <property type="match status" value="1"/>
</dbReference>
<dbReference type="GO" id="GO:0000175">
    <property type="term" value="F:3'-5'-RNA exonuclease activity"/>
    <property type="evidence" value="ECO:0007669"/>
    <property type="project" value="TreeGrafter"/>
</dbReference>
<dbReference type="Proteomes" id="UP001293593">
    <property type="component" value="Unassembled WGS sequence"/>
</dbReference>
<dbReference type="InterPro" id="IPR005135">
    <property type="entry name" value="Endo/exonuclease/phosphatase"/>
</dbReference>